<dbReference type="InterPro" id="IPR016169">
    <property type="entry name" value="FAD-bd_PCMH_sub2"/>
</dbReference>
<dbReference type="PANTHER" id="PTHR42973:SF13">
    <property type="entry name" value="FAD-BINDING PCMH-TYPE DOMAIN-CONTAINING PROTEIN"/>
    <property type="match status" value="1"/>
</dbReference>
<evidence type="ECO:0000256" key="2">
    <source>
        <dbReference type="ARBA" id="ARBA00022630"/>
    </source>
</evidence>
<dbReference type="PROSITE" id="PS51387">
    <property type="entry name" value="FAD_PCMH"/>
    <property type="match status" value="1"/>
</dbReference>
<protein>
    <recommendedName>
        <fullName evidence="6">FAD-binding PCMH-type domain-containing protein</fullName>
    </recommendedName>
</protein>
<sequence>MHLPIILLLIASVSAGLLFRRQAVPDPICLQIAGNITGNVYYNPADSNSTSSNNTTPNPFTLAISHWMSSSSQTPLCVVEVNDANDVSAAIKIIGSTKTPFAVKSAGYNSNPGFSSTTGVHISLEKIKQVILSEDKSAVEIGLGNSFTEVYQALNGSGVNVLGARADGPGTGGVTLSGGYSWYTNQYGLGCDTVVSYELVLPCGDVTTIDTSQPDLFFALKGGLNRFGIVTKIVFKTIPQPGHIYGGLQFFDPATVPALINATEAFHLKSQDPKASVVLTLGGGILPGAILLSFYDGETRPADFDVFNGFNATFSTLATQDFSAMISGSLTSLQTGNRGSFASVSTTTLTHTLLAAVVNETNYWTQFTANRSGSLLQYDVEPFHAYGKFATDSAYPHSDSPLPLNIYYAWTDEKDDAFWNDAIQQSCAHLIEVARAEGILTEGSVYPGYAYGTTTGDQLYGKENAARLREIQKDYDPEGVMLLAGGFTI</sequence>
<keyword evidence="4" id="KW-0560">Oxidoreductase</keyword>
<dbReference type="InterPro" id="IPR016167">
    <property type="entry name" value="FAD-bd_PCMH_sub1"/>
</dbReference>
<feature type="domain" description="FAD-binding PCMH-type" evidence="6">
    <location>
        <begin position="71"/>
        <end position="240"/>
    </location>
</feature>
<dbReference type="AlphaFoldDB" id="A0A8H7W0C0"/>
<keyword evidence="5" id="KW-0732">Signal</keyword>
<dbReference type="Pfam" id="PF01565">
    <property type="entry name" value="FAD_binding_4"/>
    <property type="match status" value="1"/>
</dbReference>
<dbReference type="InterPro" id="IPR006094">
    <property type="entry name" value="Oxid_FAD_bind_N"/>
</dbReference>
<reference evidence="7" key="1">
    <citation type="submission" date="2021-02" db="EMBL/GenBank/DDBJ databases">
        <title>Genome sequence Cadophora malorum strain M34.</title>
        <authorList>
            <person name="Stefanovic E."/>
            <person name="Vu D."/>
            <person name="Scully C."/>
            <person name="Dijksterhuis J."/>
            <person name="Roader J."/>
            <person name="Houbraken J."/>
        </authorList>
    </citation>
    <scope>NUCLEOTIDE SEQUENCE</scope>
    <source>
        <strain evidence="7">M34</strain>
    </source>
</reference>
<gene>
    <name evidence="7" type="ORF">IFR04_013597</name>
</gene>
<dbReference type="Gene3D" id="3.30.43.10">
    <property type="entry name" value="Uridine Diphospho-n-acetylenolpyruvylglucosamine Reductase, domain 2"/>
    <property type="match status" value="1"/>
</dbReference>
<evidence type="ECO:0000256" key="3">
    <source>
        <dbReference type="ARBA" id="ARBA00022827"/>
    </source>
</evidence>
<proteinExistence type="inferred from homology"/>
<evidence type="ECO:0000256" key="5">
    <source>
        <dbReference type="SAM" id="SignalP"/>
    </source>
</evidence>
<feature type="signal peptide" evidence="5">
    <location>
        <begin position="1"/>
        <end position="15"/>
    </location>
</feature>
<evidence type="ECO:0000313" key="8">
    <source>
        <dbReference type="Proteomes" id="UP000664132"/>
    </source>
</evidence>
<dbReference type="InterPro" id="IPR050416">
    <property type="entry name" value="FAD-linked_Oxidoreductase"/>
</dbReference>
<dbReference type="OrthoDB" id="2151789at2759"/>
<dbReference type="PANTHER" id="PTHR42973">
    <property type="entry name" value="BINDING OXIDOREDUCTASE, PUTATIVE (AFU_ORTHOLOGUE AFUA_1G17690)-RELATED"/>
    <property type="match status" value="1"/>
</dbReference>
<dbReference type="InterPro" id="IPR036318">
    <property type="entry name" value="FAD-bd_PCMH-like_sf"/>
</dbReference>
<dbReference type="GO" id="GO:0016491">
    <property type="term" value="F:oxidoreductase activity"/>
    <property type="evidence" value="ECO:0007669"/>
    <property type="project" value="UniProtKB-KW"/>
</dbReference>
<keyword evidence="2" id="KW-0285">Flavoprotein</keyword>
<dbReference type="Gene3D" id="3.40.462.20">
    <property type="match status" value="1"/>
</dbReference>
<dbReference type="Proteomes" id="UP000664132">
    <property type="component" value="Unassembled WGS sequence"/>
</dbReference>
<dbReference type="Gene3D" id="3.30.465.10">
    <property type="match status" value="1"/>
</dbReference>
<organism evidence="7 8">
    <name type="scientific">Cadophora malorum</name>
    <dbReference type="NCBI Taxonomy" id="108018"/>
    <lineage>
        <taxon>Eukaryota</taxon>
        <taxon>Fungi</taxon>
        <taxon>Dikarya</taxon>
        <taxon>Ascomycota</taxon>
        <taxon>Pezizomycotina</taxon>
        <taxon>Leotiomycetes</taxon>
        <taxon>Helotiales</taxon>
        <taxon>Ploettnerulaceae</taxon>
        <taxon>Cadophora</taxon>
    </lineage>
</organism>
<evidence type="ECO:0000256" key="4">
    <source>
        <dbReference type="ARBA" id="ARBA00023002"/>
    </source>
</evidence>
<dbReference type="EMBL" id="JAFJYH010000325">
    <property type="protein sequence ID" value="KAG4413246.1"/>
    <property type="molecule type" value="Genomic_DNA"/>
</dbReference>
<dbReference type="InterPro" id="IPR016166">
    <property type="entry name" value="FAD-bd_PCMH"/>
</dbReference>
<dbReference type="SUPFAM" id="SSF56176">
    <property type="entry name" value="FAD-binding/transporter-associated domain-like"/>
    <property type="match status" value="1"/>
</dbReference>
<keyword evidence="3" id="KW-0274">FAD</keyword>
<comment type="caution">
    <text evidence="7">The sequence shown here is derived from an EMBL/GenBank/DDBJ whole genome shotgun (WGS) entry which is preliminary data.</text>
</comment>
<accession>A0A8H7W0C0</accession>
<evidence type="ECO:0000259" key="6">
    <source>
        <dbReference type="PROSITE" id="PS51387"/>
    </source>
</evidence>
<keyword evidence="8" id="KW-1185">Reference proteome</keyword>
<evidence type="ECO:0000313" key="7">
    <source>
        <dbReference type="EMBL" id="KAG4413246.1"/>
    </source>
</evidence>
<comment type="similarity">
    <text evidence="1">Belongs to the oxygen-dependent FAD-linked oxidoreductase family.</text>
</comment>
<evidence type="ECO:0000256" key="1">
    <source>
        <dbReference type="ARBA" id="ARBA00005466"/>
    </source>
</evidence>
<dbReference type="GO" id="GO:0071949">
    <property type="term" value="F:FAD binding"/>
    <property type="evidence" value="ECO:0007669"/>
    <property type="project" value="InterPro"/>
</dbReference>
<name>A0A8H7W0C0_9HELO</name>
<feature type="chain" id="PRO_5034348206" description="FAD-binding PCMH-type domain-containing protein" evidence="5">
    <location>
        <begin position="16"/>
        <end position="489"/>
    </location>
</feature>